<sequence length="927" mass="101119">MQHPSNGYTTPPGPGPSSTYDSGISNSASDPGVREVLGMYPFMQYTPSSRVARHLSSLTITHPAIPTLEEQHPDHARDFARLDNPISEQDWAYWEANRREAERLMTQYGLGIGGGAVRGSGLGGSIAGAGENTRAQHRHPEFTYTNYPAPPIHPSTSTSRNPPPPPPNMAESFLGRVVPPISTPFGHPIPMEHYYSQPQVPSSTASSNGAVTRPSAMAFLNRYVEDITDQRVTQARFEQQHYQQQIQQQQQQQHEQNQQQQQRQKTPSRPAQNSHGLPVRSLPKSSRVGASARNQAASRTPSMQSPPAVNSPQQILNGLQQMSQPHVSSRRDPSLPPPAITHTPRHRQIETPSYAGSTNDGTVDSSPSKGRSRVPISARTSGPVTEYATPATLSPLHLPIPKPQPQPIEVDEFRSPDVSDGEEAEGTADDAEGEDDEDVYTPGGNGRGSGVVLDSGRPEKPSVRIVTVGAIRSSVRSASAKIDHARKFKDLVEQMFEEENATPADVRDADVIRGTRYFARTRKTEDGTNRLVLSSETLERLANLLAKALPRSSSRQAGGIDAATSGAGINGSRETPMTSTTKSGGRSQTGADLGDWGNDDVARLFRMLQRSMLDTENIAIFPDDHYDRQKVGLNTSSSTVVTPSPTKGGKPTKKKLKQSPTKAAAFKVDLDDERANRLQQDLQRLGEGVTAAGICLRILSVGELPKQLANLMANSSVSLTYLTNLVVNVAFSLPDSMVFKMSSLSIEIVFGTELPEGKDAITNITAGVNVLGGRSGLKSFKAGAMGVLKALFPRQSSDQRDHIIEEILSSVFKLAELKKAQTHIRLRNGQSIHFISALLLELLQSCAYSVKNDIDTIRRKTSLQTLTTDDTEPLLPSNEAEEARVYRKAIELIEKSSFAVANYMLRKYAHWKKHARLLKSLLGERLQ</sequence>
<accession>A0ACC2XMG8</accession>
<organism evidence="1 2">
    <name type="scientific">Naganishia onofrii</name>
    <dbReference type="NCBI Taxonomy" id="1851511"/>
    <lineage>
        <taxon>Eukaryota</taxon>
        <taxon>Fungi</taxon>
        <taxon>Dikarya</taxon>
        <taxon>Basidiomycota</taxon>
        <taxon>Agaricomycotina</taxon>
        <taxon>Tremellomycetes</taxon>
        <taxon>Filobasidiales</taxon>
        <taxon>Filobasidiaceae</taxon>
        <taxon>Naganishia</taxon>
    </lineage>
</organism>
<reference evidence="1" key="1">
    <citation type="submission" date="2023-04" db="EMBL/GenBank/DDBJ databases">
        <title>Draft Genome sequencing of Naganishia species isolated from polar environments using Oxford Nanopore Technology.</title>
        <authorList>
            <person name="Leo P."/>
            <person name="Venkateswaran K."/>
        </authorList>
    </citation>
    <scope>NUCLEOTIDE SEQUENCE</scope>
    <source>
        <strain evidence="1">DBVPG 5303</strain>
    </source>
</reference>
<protein>
    <submittedName>
        <fullName evidence="1">Uncharacterized protein</fullName>
    </submittedName>
</protein>
<name>A0ACC2XMG8_9TREE</name>
<dbReference type="EMBL" id="JASBWV010000010">
    <property type="protein sequence ID" value="KAJ9124559.1"/>
    <property type="molecule type" value="Genomic_DNA"/>
</dbReference>
<keyword evidence="2" id="KW-1185">Reference proteome</keyword>
<dbReference type="Proteomes" id="UP001234202">
    <property type="component" value="Unassembled WGS sequence"/>
</dbReference>
<gene>
    <name evidence="1" type="ORF">QFC24_003351</name>
</gene>
<evidence type="ECO:0000313" key="2">
    <source>
        <dbReference type="Proteomes" id="UP001234202"/>
    </source>
</evidence>
<evidence type="ECO:0000313" key="1">
    <source>
        <dbReference type="EMBL" id="KAJ9124559.1"/>
    </source>
</evidence>
<proteinExistence type="predicted"/>
<comment type="caution">
    <text evidence="1">The sequence shown here is derived from an EMBL/GenBank/DDBJ whole genome shotgun (WGS) entry which is preliminary data.</text>
</comment>